<accession>A0A0A5G0A2</accession>
<proteinExistence type="predicted"/>
<dbReference type="RefSeq" id="WP_036836236.1">
    <property type="nucleotide sequence ID" value="NZ_AVPG01000037.1"/>
</dbReference>
<dbReference type="Proteomes" id="UP000030401">
    <property type="component" value="Unassembled WGS sequence"/>
</dbReference>
<dbReference type="Pfam" id="PF06277">
    <property type="entry name" value="EutA"/>
    <property type="match status" value="1"/>
</dbReference>
<keyword evidence="1" id="KW-0456">Lyase</keyword>
<dbReference type="SUPFAM" id="SSF53067">
    <property type="entry name" value="Actin-like ATPase domain"/>
    <property type="match status" value="1"/>
</dbReference>
<dbReference type="InterPro" id="IPR009377">
    <property type="entry name" value="EutA"/>
</dbReference>
<protein>
    <submittedName>
        <fullName evidence="1">Ethanolamine ammonia lyase</fullName>
    </submittedName>
</protein>
<evidence type="ECO:0000313" key="2">
    <source>
        <dbReference type="Proteomes" id="UP000030401"/>
    </source>
</evidence>
<dbReference type="EMBL" id="AVPG01000037">
    <property type="protein sequence ID" value="KGX84503.1"/>
    <property type="molecule type" value="Genomic_DNA"/>
</dbReference>
<dbReference type="AlphaFoldDB" id="A0A0A5G0A2"/>
<dbReference type="PANTHER" id="PTHR32432">
    <property type="entry name" value="CELL DIVISION PROTEIN FTSA-RELATED"/>
    <property type="match status" value="1"/>
</dbReference>
<dbReference type="PIRSF" id="PIRSF012293">
    <property type="entry name" value="EutA"/>
    <property type="match status" value="1"/>
</dbReference>
<evidence type="ECO:0000313" key="1">
    <source>
        <dbReference type="EMBL" id="KGX84503.1"/>
    </source>
</evidence>
<name>A0A0A5G0A2_9BACI</name>
<dbReference type="NCBIfam" id="NF007992">
    <property type="entry name" value="PRK10719.1-3"/>
    <property type="match status" value="1"/>
</dbReference>
<dbReference type="OrthoDB" id="1542at2"/>
<dbReference type="Gene3D" id="3.30.420.40">
    <property type="match status" value="1"/>
</dbReference>
<sequence length="476" mass="51535">MRETILSVGIDIGTSTTQLIFSNITIENMASNFTVPRIVIVDKEVIYRSNIAFTPIIENNKIDQSLIQRFVEEEYRKAGIRKEDTQTGAVIITGETARKENAEEVLNALSGFAGEFVVATAGPDLESIIAAKGAGISEYSADNSATVVNLDIGGGTSNLAVLHRGEVIDTGCLDIGGRLIKVHRTNKTIEYISPKIQQMIEQKGWNIQVGQQATEALLQPVVDEMVQLLKQSVGVQEKSAFYETIITHKGLKDHKQITHISFTGGVADAFYHGAAGDVFIYGDIGIMLGQALAKSKLAELFTIVKPKETIRATVVGAGSHTTEISGSTIFYTDTIFPIKNIPVLKLTSAEEQIDESMIATAIKEKVTWFESEGDRQNIAVSLQGKKNAKFQEVQTIAAGIAKGMEESIQAGYPLIVIVENDMAKALGQALQSLVGKHHNIVCIDSIQVENGDYIDIGHPVAEGSVLPVVIKTLVFH</sequence>
<organism evidence="1 2">
    <name type="scientific">Pontibacillus litoralis JSM 072002</name>
    <dbReference type="NCBI Taxonomy" id="1385512"/>
    <lineage>
        <taxon>Bacteria</taxon>
        <taxon>Bacillati</taxon>
        <taxon>Bacillota</taxon>
        <taxon>Bacilli</taxon>
        <taxon>Bacillales</taxon>
        <taxon>Bacillaceae</taxon>
        <taxon>Pontibacillus</taxon>
    </lineage>
</organism>
<comment type="caution">
    <text evidence="1">The sequence shown here is derived from an EMBL/GenBank/DDBJ whole genome shotgun (WGS) entry which is preliminary data.</text>
</comment>
<gene>
    <name evidence="1" type="ORF">N784_13330</name>
</gene>
<dbReference type="PANTHER" id="PTHR32432:SF13">
    <property type="entry name" value="ETHANOLAMINE AMMONIA-LYASE REACTIVASE EUTA"/>
    <property type="match status" value="1"/>
</dbReference>
<dbReference type="eggNOG" id="COG4819">
    <property type="taxonomic scope" value="Bacteria"/>
</dbReference>
<dbReference type="GO" id="GO:0016829">
    <property type="term" value="F:lyase activity"/>
    <property type="evidence" value="ECO:0007669"/>
    <property type="project" value="UniProtKB-KW"/>
</dbReference>
<dbReference type="InterPro" id="IPR050696">
    <property type="entry name" value="FtsA/MreB"/>
</dbReference>
<dbReference type="STRING" id="1385512.N784_13330"/>
<dbReference type="InterPro" id="IPR043129">
    <property type="entry name" value="ATPase_NBD"/>
</dbReference>
<keyword evidence="2" id="KW-1185">Reference proteome</keyword>
<reference evidence="1 2" key="1">
    <citation type="submission" date="2013-08" db="EMBL/GenBank/DDBJ databases">
        <authorList>
            <person name="Huang J."/>
            <person name="Wang G."/>
        </authorList>
    </citation>
    <scope>NUCLEOTIDE SEQUENCE [LARGE SCALE GENOMIC DNA]</scope>
    <source>
        <strain evidence="1 2">JSM 072002</strain>
    </source>
</reference>